<evidence type="ECO:0000256" key="2">
    <source>
        <dbReference type="SAM" id="SignalP"/>
    </source>
</evidence>
<keyword evidence="1" id="KW-0472">Membrane</keyword>
<name>A0A545UUS2_9HYPO</name>
<accession>A0A545UUS2</accession>
<dbReference type="InterPro" id="IPR015920">
    <property type="entry name" value="Cellobiose_DH-like_cyt"/>
</dbReference>
<keyword evidence="4" id="KW-1185">Reference proteome</keyword>
<dbReference type="PANTHER" id="PTHR47797">
    <property type="entry name" value="DEHYDROGENASE, PUTATIVE (AFU_ORTHOLOGUE AFUA_8G05805)-RELATED"/>
    <property type="match status" value="1"/>
</dbReference>
<dbReference type="SUPFAM" id="SSF49344">
    <property type="entry name" value="CBD9-like"/>
    <property type="match status" value="1"/>
</dbReference>
<dbReference type="Gene3D" id="2.60.40.1210">
    <property type="entry name" value="Cellobiose dehydrogenase, cytochrome domain"/>
    <property type="match status" value="1"/>
</dbReference>
<evidence type="ECO:0000313" key="3">
    <source>
        <dbReference type="EMBL" id="TQV93217.1"/>
    </source>
</evidence>
<dbReference type="EMBL" id="SPUK01000012">
    <property type="protein sequence ID" value="TQV93217.1"/>
    <property type="molecule type" value="Genomic_DNA"/>
</dbReference>
<dbReference type="PANTHER" id="PTHR47797:SF3">
    <property type="entry name" value="CYTOCHROME B561 DOMAIN-CONTAINING PROTEIN"/>
    <property type="match status" value="1"/>
</dbReference>
<sequence length="460" mass="49231">MISSYWRPFGNTSNNMASCCLLILAMFIPMALVHAVPSQYCNFRAGQKEPGANDFCMAVSARQNQSTQLHDLYITMEVYRPQDSALGWTAIGIGPGMAQSLDFIVYGDPKSLPNPVLSVRSSNGHWEPEIFDDATVDAGKLRVGLMQGGWHAYSSPLNAEALGTVARVSLVCYSYDSGLDPELASPISLSAPPYQSWIWAKSDDQQFSDYSARASLTMHSWKRGYGHFLVNMTGALVSDETPASTMPTIRPGIPALGAASDLEEAHLAPARPRNPSSSMIMALSHGFLASLATVLILPGGIFFIVSGPPGAAAHHWQLDLLAMACLFLASILALFLPRPSTAHQIIGSAALLTVTVLAVYGKSVRHQSRPAAVHQAAHRPWTRRIHVSLGGLALVAGYGAVLTGMAVHEASTFQYVVVCVIIFAQIGWLSFSTLQGAGGKPNIGAGDSKRGQHQGYELLT</sequence>
<feature type="transmembrane region" description="Helical" evidence="1">
    <location>
        <begin position="387"/>
        <end position="407"/>
    </location>
</feature>
<feature type="chain" id="PRO_5022008755" description="Cellobiose dehydrogenase" evidence="2">
    <location>
        <begin position="36"/>
        <end position="460"/>
    </location>
</feature>
<comment type="caution">
    <text evidence="3">The sequence shown here is derived from an EMBL/GenBank/DDBJ whole genome shotgun (WGS) entry which is preliminary data.</text>
</comment>
<proteinExistence type="predicted"/>
<dbReference type="AlphaFoldDB" id="A0A545UUS2"/>
<keyword evidence="1" id="KW-0812">Transmembrane</keyword>
<keyword evidence="2" id="KW-0732">Signal</keyword>
<evidence type="ECO:0000256" key="1">
    <source>
        <dbReference type="SAM" id="Phobius"/>
    </source>
</evidence>
<feature type="signal peptide" evidence="2">
    <location>
        <begin position="1"/>
        <end position="35"/>
    </location>
</feature>
<protein>
    <recommendedName>
        <fullName evidence="5">Cellobiose dehydrogenase</fullName>
    </recommendedName>
</protein>
<feature type="transmembrane region" description="Helical" evidence="1">
    <location>
        <begin position="279"/>
        <end position="306"/>
    </location>
</feature>
<dbReference type="OrthoDB" id="19261at2759"/>
<dbReference type="Proteomes" id="UP000315783">
    <property type="component" value="Unassembled WGS sequence"/>
</dbReference>
<evidence type="ECO:0000313" key="4">
    <source>
        <dbReference type="Proteomes" id="UP000315783"/>
    </source>
</evidence>
<feature type="transmembrane region" description="Helical" evidence="1">
    <location>
        <begin position="318"/>
        <end position="336"/>
    </location>
</feature>
<reference evidence="3 4" key="1">
    <citation type="journal article" date="2019" name="Appl. Microbiol. Biotechnol.">
        <title>Genome sequence of Isaria javanica and comparative genome analysis insights into family S53 peptidase evolution in fungal entomopathogens.</title>
        <authorList>
            <person name="Lin R."/>
            <person name="Zhang X."/>
            <person name="Xin B."/>
            <person name="Zou M."/>
            <person name="Gao Y."/>
            <person name="Qin F."/>
            <person name="Hu Q."/>
            <person name="Xie B."/>
            <person name="Cheng X."/>
        </authorList>
    </citation>
    <scope>NUCLEOTIDE SEQUENCE [LARGE SCALE GENOMIC DNA]</scope>
    <source>
        <strain evidence="3 4">IJ1G</strain>
    </source>
</reference>
<organism evidence="3 4">
    <name type="scientific">Cordyceps javanica</name>
    <dbReference type="NCBI Taxonomy" id="43265"/>
    <lineage>
        <taxon>Eukaryota</taxon>
        <taxon>Fungi</taxon>
        <taxon>Dikarya</taxon>
        <taxon>Ascomycota</taxon>
        <taxon>Pezizomycotina</taxon>
        <taxon>Sordariomycetes</taxon>
        <taxon>Hypocreomycetidae</taxon>
        <taxon>Hypocreales</taxon>
        <taxon>Cordycipitaceae</taxon>
        <taxon>Cordyceps</taxon>
    </lineage>
</organism>
<evidence type="ECO:0008006" key="5">
    <source>
        <dbReference type="Google" id="ProtNLM"/>
    </source>
</evidence>
<keyword evidence="1" id="KW-1133">Transmembrane helix</keyword>
<gene>
    <name evidence="3" type="ORF">IF1G_07795</name>
</gene>
<dbReference type="CDD" id="cd09630">
    <property type="entry name" value="CDH_like_cytochrome"/>
    <property type="match status" value="1"/>
</dbReference>
<dbReference type="STRING" id="43265.A0A545UUS2"/>
<feature type="transmembrane region" description="Helical" evidence="1">
    <location>
        <begin position="413"/>
        <end position="431"/>
    </location>
</feature>